<reference evidence="1 2" key="1">
    <citation type="submission" date="2019-12" db="EMBL/GenBank/DDBJ databases">
        <authorList>
            <person name="Huq M.A."/>
        </authorList>
    </citation>
    <scope>NUCLEOTIDE SEQUENCE [LARGE SCALE GENOMIC DNA]</scope>
    <source>
        <strain evidence="1 2">MAH-18</strain>
    </source>
</reference>
<name>A0A6L6XQ09_9ACTN</name>
<sequence>MRVQSAVLESYEEDGETAVLLDDQVLVLSPLAAFIVAAAGAGGVEVEDLHVALVAEFGAPPTDDPLAATRGAVETLIQTGALTEASPEPR</sequence>
<proteinExistence type="predicted"/>
<accession>A0A6L6XQ09</accession>
<evidence type="ECO:0008006" key="3">
    <source>
        <dbReference type="Google" id="ProtNLM"/>
    </source>
</evidence>
<evidence type="ECO:0000313" key="2">
    <source>
        <dbReference type="Proteomes" id="UP000473525"/>
    </source>
</evidence>
<dbReference type="Proteomes" id="UP000473525">
    <property type="component" value="Unassembled WGS sequence"/>
</dbReference>
<dbReference type="EMBL" id="WSEK01000004">
    <property type="protein sequence ID" value="MVQ49421.1"/>
    <property type="molecule type" value="Genomic_DNA"/>
</dbReference>
<evidence type="ECO:0000313" key="1">
    <source>
        <dbReference type="EMBL" id="MVQ49421.1"/>
    </source>
</evidence>
<gene>
    <name evidence="1" type="ORF">GON03_09525</name>
</gene>
<comment type="caution">
    <text evidence="1">The sequence shown here is derived from an EMBL/GenBank/DDBJ whole genome shotgun (WGS) entry which is preliminary data.</text>
</comment>
<organism evidence="1 2">
    <name type="scientific">Nocardioides agri</name>
    <dbReference type="NCBI Taxonomy" id="2682843"/>
    <lineage>
        <taxon>Bacteria</taxon>
        <taxon>Bacillati</taxon>
        <taxon>Actinomycetota</taxon>
        <taxon>Actinomycetes</taxon>
        <taxon>Propionibacteriales</taxon>
        <taxon>Nocardioidaceae</taxon>
        <taxon>Nocardioides</taxon>
    </lineage>
</organism>
<protein>
    <recommendedName>
        <fullName evidence="3">PqqD family peptide modification chaperone</fullName>
    </recommendedName>
</protein>
<dbReference type="AlphaFoldDB" id="A0A6L6XQ09"/>
<keyword evidence="2" id="KW-1185">Reference proteome</keyword>
<dbReference type="RefSeq" id="WP_157342057.1">
    <property type="nucleotide sequence ID" value="NZ_WSEK01000004.1"/>
</dbReference>